<comment type="pathway">
    <text evidence="3 9">Cofactor biosynthesis; tetrahydrofolate biosynthesis; 7,8-dihydrofolate from 2-amino-4-hydroxy-6-hydroxymethyl-7,8-dihydropteridine diphosphate and 4-aminobenzoate: step 1/2.</text>
</comment>
<dbReference type="UniPathway" id="UPA00077">
    <property type="reaction ID" value="UER00156"/>
</dbReference>
<comment type="function">
    <text evidence="9">Catalyzes the condensation of para-aminobenzoate (pABA) with 6-hydroxymethyl-7,8-dihydropterin diphosphate (DHPt-PP) to form 7,8-dihydropteroate (H2Pte), the immediate precursor of folate derivatives.</text>
</comment>
<evidence type="ECO:0000256" key="2">
    <source>
        <dbReference type="ARBA" id="ARBA00001946"/>
    </source>
</evidence>
<dbReference type="NCBIfam" id="TIGR01496">
    <property type="entry name" value="DHPS"/>
    <property type="match status" value="1"/>
</dbReference>
<keyword evidence="5 9" id="KW-0808">Transferase</keyword>
<comment type="cofactor">
    <cofactor evidence="2 9">
        <name>Mg(2+)</name>
        <dbReference type="ChEBI" id="CHEBI:18420"/>
    </cofactor>
</comment>
<dbReference type="PANTHER" id="PTHR20941">
    <property type="entry name" value="FOLATE SYNTHESIS PROTEINS"/>
    <property type="match status" value="1"/>
</dbReference>
<dbReference type="Proteomes" id="UP000286806">
    <property type="component" value="Unassembled WGS sequence"/>
</dbReference>
<evidence type="ECO:0000313" key="11">
    <source>
        <dbReference type="EMBL" id="GBL44662.1"/>
    </source>
</evidence>
<dbReference type="EMBL" id="BGOW01000002">
    <property type="protein sequence ID" value="GBL44662.1"/>
    <property type="molecule type" value="Genomic_DNA"/>
</dbReference>
<dbReference type="PROSITE" id="PS50972">
    <property type="entry name" value="PTERIN_BINDING"/>
    <property type="match status" value="1"/>
</dbReference>
<dbReference type="InterPro" id="IPR000489">
    <property type="entry name" value="Pterin-binding_dom"/>
</dbReference>
<evidence type="ECO:0000256" key="3">
    <source>
        <dbReference type="ARBA" id="ARBA00004763"/>
    </source>
</evidence>
<dbReference type="PROSITE" id="PS00792">
    <property type="entry name" value="DHPS_1"/>
    <property type="match status" value="1"/>
</dbReference>
<name>A0A401JAG6_9PROT</name>
<proteinExistence type="inferred from homology"/>
<dbReference type="InterPro" id="IPR006390">
    <property type="entry name" value="DHP_synth_dom"/>
</dbReference>
<keyword evidence="8 9" id="KW-0289">Folate biosynthesis</keyword>
<evidence type="ECO:0000256" key="6">
    <source>
        <dbReference type="ARBA" id="ARBA00022723"/>
    </source>
</evidence>
<dbReference type="GO" id="GO:0004156">
    <property type="term" value="F:dihydropteroate synthase activity"/>
    <property type="evidence" value="ECO:0007669"/>
    <property type="project" value="UniProtKB-EC"/>
</dbReference>
<evidence type="ECO:0000256" key="4">
    <source>
        <dbReference type="ARBA" id="ARBA00012458"/>
    </source>
</evidence>
<dbReference type="EC" id="2.5.1.15" evidence="4 9"/>
<gene>
    <name evidence="11" type="ORF">SFMTTN_0463</name>
</gene>
<evidence type="ECO:0000313" key="12">
    <source>
        <dbReference type="Proteomes" id="UP000286806"/>
    </source>
</evidence>
<comment type="caution">
    <text evidence="11">The sequence shown here is derived from an EMBL/GenBank/DDBJ whole genome shotgun (WGS) entry which is preliminary data.</text>
</comment>
<dbReference type="SUPFAM" id="SSF51717">
    <property type="entry name" value="Dihydropteroate synthetase-like"/>
    <property type="match status" value="1"/>
</dbReference>
<sequence>MFAMILRCGNIQLDVSTPRIMGILNVTPDSFSDGGRYTHIAYAVEHAHQLIAEGAAIIDIGGESTRPGAQWVPLQQEMDRVLPLLSALQGCGAVLSVDTRKPEIMLAAIAAGAHMINDIDALQAQGALQAVASGETAVCLMHKQGEPQAMQNNPSYGDVVAEVTDFLAERMAVAMDAGIARERIVVDPGFGFGKSLTHNLKLLHHLDRITELGVPVLAGISRKTMLGKVTGRAVGQREYAGLAAQVLAVMRGARILRVHDVAACQDALKIIQAVEECDE</sequence>
<evidence type="ECO:0000256" key="7">
    <source>
        <dbReference type="ARBA" id="ARBA00022842"/>
    </source>
</evidence>
<dbReference type="GO" id="GO:0005829">
    <property type="term" value="C:cytosol"/>
    <property type="evidence" value="ECO:0007669"/>
    <property type="project" value="TreeGrafter"/>
</dbReference>
<accession>A0A401JAG6</accession>
<organism evidence="11 12">
    <name type="scientific">Sulfuriferula multivorans</name>
    <dbReference type="NCBI Taxonomy" id="1559896"/>
    <lineage>
        <taxon>Bacteria</taxon>
        <taxon>Pseudomonadati</taxon>
        <taxon>Pseudomonadota</taxon>
        <taxon>Betaproteobacteria</taxon>
        <taxon>Nitrosomonadales</taxon>
        <taxon>Sulfuricellaceae</taxon>
        <taxon>Sulfuriferula</taxon>
    </lineage>
</organism>
<comment type="similarity">
    <text evidence="9">Belongs to the DHPS family.</text>
</comment>
<keyword evidence="7 9" id="KW-0460">Magnesium</keyword>
<evidence type="ECO:0000256" key="9">
    <source>
        <dbReference type="RuleBase" id="RU361205"/>
    </source>
</evidence>
<reference evidence="11 12" key="1">
    <citation type="journal article" date="2019" name="Front. Microbiol.">
        <title>Genomes of Neutrophilic Sulfur-Oxidizing Chemolithoautotrophs Representing 9 Proteobacterial Species From 8 Genera.</title>
        <authorList>
            <person name="Watanabe T."/>
            <person name="Kojima H."/>
            <person name="Umezawa K."/>
            <person name="Hori C."/>
            <person name="Takasuka T.E."/>
            <person name="Kato Y."/>
            <person name="Fukui M."/>
        </authorList>
    </citation>
    <scope>NUCLEOTIDE SEQUENCE [LARGE SCALE GENOMIC DNA]</scope>
    <source>
        <strain evidence="11 12">TTN</strain>
    </source>
</reference>
<dbReference type="InterPro" id="IPR045031">
    <property type="entry name" value="DHP_synth-like"/>
</dbReference>
<evidence type="ECO:0000256" key="5">
    <source>
        <dbReference type="ARBA" id="ARBA00022679"/>
    </source>
</evidence>
<dbReference type="Pfam" id="PF00809">
    <property type="entry name" value="Pterin_bind"/>
    <property type="match status" value="1"/>
</dbReference>
<keyword evidence="6 9" id="KW-0479">Metal-binding</keyword>
<dbReference type="CDD" id="cd00739">
    <property type="entry name" value="DHPS"/>
    <property type="match status" value="1"/>
</dbReference>
<evidence type="ECO:0000259" key="10">
    <source>
        <dbReference type="PROSITE" id="PS50972"/>
    </source>
</evidence>
<dbReference type="Gene3D" id="3.20.20.20">
    <property type="entry name" value="Dihydropteroate synthase-like"/>
    <property type="match status" value="1"/>
</dbReference>
<evidence type="ECO:0000256" key="8">
    <source>
        <dbReference type="ARBA" id="ARBA00022909"/>
    </source>
</evidence>
<feature type="domain" description="Pterin-binding" evidence="10">
    <location>
        <begin position="18"/>
        <end position="269"/>
    </location>
</feature>
<dbReference type="InterPro" id="IPR011005">
    <property type="entry name" value="Dihydropteroate_synth-like_sf"/>
</dbReference>
<dbReference type="AlphaFoldDB" id="A0A401JAG6"/>
<comment type="catalytic activity">
    <reaction evidence="1">
        <text>(7,8-dihydropterin-6-yl)methyl diphosphate + 4-aminobenzoate = 7,8-dihydropteroate + diphosphate</text>
        <dbReference type="Rhea" id="RHEA:19949"/>
        <dbReference type="ChEBI" id="CHEBI:17836"/>
        <dbReference type="ChEBI" id="CHEBI:17839"/>
        <dbReference type="ChEBI" id="CHEBI:33019"/>
        <dbReference type="ChEBI" id="CHEBI:72950"/>
        <dbReference type="EC" id="2.5.1.15"/>
    </reaction>
</comment>
<protein>
    <recommendedName>
        <fullName evidence="4 9">Dihydropteroate synthase</fullName>
        <shortName evidence="9">DHPS</shortName>
        <ecNumber evidence="4 9">2.5.1.15</ecNumber>
    </recommendedName>
    <alternativeName>
        <fullName evidence="9">Dihydropteroate pyrophosphorylase</fullName>
    </alternativeName>
</protein>
<dbReference type="PROSITE" id="PS00793">
    <property type="entry name" value="DHPS_2"/>
    <property type="match status" value="1"/>
</dbReference>
<dbReference type="PANTHER" id="PTHR20941:SF1">
    <property type="entry name" value="FOLIC ACID SYNTHESIS PROTEIN FOL1"/>
    <property type="match status" value="1"/>
</dbReference>
<evidence type="ECO:0000256" key="1">
    <source>
        <dbReference type="ARBA" id="ARBA00000012"/>
    </source>
</evidence>
<dbReference type="GO" id="GO:0046872">
    <property type="term" value="F:metal ion binding"/>
    <property type="evidence" value="ECO:0007669"/>
    <property type="project" value="UniProtKB-KW"/>
</dbReference>
<keyword evidence="12" id="KW-1185">Reference proteome</keyword>
<dbReference type="GO" id="GO:0046654">
    <property type="term" value="P:tetrahydrofolate biosynthetic process"/>
    <property type="evidence" value="ECO:0007669"/>
    <property type="project" value="UniProtKB-UniPathway"/>
</dbReference>
<dbReference type="GO" id="GO:0046656">
    <property type="term" value="P:folic acid biosynthetic process"/>
    <property type="evidence" value="ECO:0007669"/>
    <property type="project" value="UniProtKB-KW"/>
</dbReference>